<dbReference type="AlphaFoldDB" id="V6HXQ9"/>
<evidence type="ECO:0000313" key="3">
    <source>
        <dbReference type="Proteomes" id="UP000018747"/>
    </source>
</evidence>
<dbReference type="InterPro" id="IPR000086">
    <property type="entry name" value="NUDIX_hydrolase_dom"/>
</dbReference>
<evidence type="ECO:0000313" key="2">
    <source>
        <dbReference type="EMBL" id="EQA62740.1"/>
    </source>
</evidence>
<organism evidence="2 3">
    <name type="scientific">Leptospira alexanderi serovar Manhao 3 str. L 60</name>
    <dbReference type="NCBI Taxonomy" id="1049759"/>
    <lineage>
        <taxon>Bacteria</taxon>
        <taxon>Pseudomonadati</taxon>
        <taxon>Spirochaetota</taxon>
        <taxon>Spirochaetia</taxon>
        <taxon>Leptospirales</taxon>
        <taxon>Leptospiraceae</taxon>
        <taxon>Leptospira</taxon>
    </lineage>
</organism>
<dbReference type="EMBL" id="AHMT02000027">
    <property type="protein sequence ID" value="EQA62740.1"/>
    <property type="molecule type" value="Genomic_DNA"/>
</dbReference>
<evidence type="ECO:0000259" key="1">
    <source>
        <dbReference type="Pfam" id="PF00293"/>
    </source>
</evidence>
<sequence>MDFFFKNKGMRVRVAALIENSRNEILLIQQKKKNSYYWLLPGGGIEFGEGAERRSQKRIKRGTFS</sequence>
<dbReference type="Gene3D" id="3.90.79.10">
    <property type="entry name" value="Nucleoside Triphosphate Pyrophosphohydrolase"/>
    <property type="match status" value="1"/>
</dbReference>
<dbReference type="Pfam" id="PF00293">
    <property type="entry name" value="NUDIX"/>
    <property type="match status" value="1"/>
</dbReference>
<comment type="caution">
    <text evidence="2">The sequence shown here is derived from an EMBL/GenBank/DDBJ whole genome shotgun (WGS) entry which is preliminary data.</text>
</comment>
<gene>
    <name evidence="2" type="ORF">LEP1GSC062_1069</name>
</gene>
<dbReference type="SUPFAM" id="SSF55811">
    <property type="entry name" value="Nudix"/>
    <property type="match status" value="1"/>
</dbReference>
<feature type="domain" description="Nudix hydrolase" evidence="1">
    <location>
        <begin position="11"/>
        <end position="52"/>
    </location>
</feature>
<protein>
    <submittedName>
        <fullName evidence="2">NUDIX domain protein</fullName>
    </submittedName>
</protein>
<accession>V6HXQ9</accession>
<dbReference type="InterPro" id="IPR015797">
    <property type="entry name" value="NUDIX_hydrolase-like_dom_sf"/>
</dbReference>
<name>V6HXQ9_9LEPT</name>
<keyword evidence="3" id="KW-1185">Reference proteome</keyword>
<dbReference type="Proteomes" id="UP000018747">
    <property type="component" value="Unassembled WGS sequence"/>
</dbReference>
<reference evidence="2" key="1">
    <citation type="submission" date="2013-05" db="EMBL/GenBank/DDBJ databases">
        <authorList>
            <person name="Harkins D.M."/>
            <person name="Durkin A.S."/>
            <person name="Brinkac L.M."/>
            <person name="Haft D.H."/>
            <person name="Selengut J.D."/>
            <person name="Sanka R."/>
            <person name="DePew J."/>
            <person name="Purushe J."/>
            <person name="Hartskeerl R.A."/>
            <person name="Ahmed A."/>
            <person name="van der Linden H."/>
            <person name="Goris M.G.A."/>
            <person name="Vinetz J.M."/>
            <person name="Sutton G.G."/>
            <person name="Nierman W.C."/>
            <person name="Fouts D.E."/>
        </authorList>
    </citation>
    <scope>NUCLEOTIDE SEQUENCE [LARGE SCALE GENOMIC DNA]</scope>
    <source>
        <strain evidence="2">L 60</strain>
    </source>
</reference>
<proteinExistence type="predicted"/>